<dbReference type="CDD" id="cd04785">
    <property type="entry name" value="HTH_CadR-PbrR-like"/>
    <property type="match status" value="1"/>
</dbReference>
<evidence type="ECO:0000313" key="5">
    <source>
        <dbReference type="EMBL" id="ASN76820.1"/>
    </source>
</evidence>
<dbReference type="Pfam" id="PF00376">
    <property type="entry name" value="MerR"/>
    <property type="match status" value="1"/>
</dbReference>
<dbReference type="PROSITE" id="PS50937">
    <property type="entry name" value="HTH_MERR_2"/>
    <property type="match status" value="1"/>
</dbReference>
<dbReference type="AlphaFoldDB" id="A0A221SKX9"/>
<evidence type="ECO:0000256" key="3">
    <source>
        <dbReference type="ARBA" id="ARBA00023163"/>
    </source>
</evidence>
<accession>A0A221SKX9</accession>
<organism evidence="5">
    <name type="scientific">Vibrio sp. MV-1</name>
    <dbReference type="NCBI Taxonomy" id="632142"/>
    <lineage>
        <taxon>Bacteria</taxon>
        <taxon>Pseudomonadati</taxon>
        <taxon>Pseudomonadota</taxon>
        <taxon>Gammaproteobacteria</taxon>
        <taxon>Vibrionales</taxon>
        <taxon>Vibrionaceae</taxon>
        <taxon>Vibrio</taxon>
    </lineage>
</organism>
<proteinExistence type="predicted"/>
<dbReference type="Gene3D" id="1.10.1660.10">
    <property type="match status" value="1"/>
</dbReference>
<evidence type="ECO:0000259" key="4">
    <source>
        <dbReference type="PROSITE" id="PS50937"/>
    </source>
</evidence>
<dbReference type="Pfam" id="PF09278">
    <property type="entry name" value="MerR-DNA-bind"/>
    <property type="match status" value="1"/>
</dbReference>
<dbReference type="EMBL" id="EU921416">
    <property type="protein sequence ID" value="ASN76820.1"/>
    <property type="molecule type" value="Genomic_DNA"/>
</dbReference>
<keyword evidence="1" id="KW-0805">Transcription regulation</keyword>
<dbReference type="InterPro" id="IPR047057">
    <property type="entry name" value="MerR_fam"/>
</dbReference>
<keyword evidence="2" id="KW-0238">DNA-binding</keyword>
<dbReference type="PRINTS" id="PR00040">
    <property type="entry name" value="HTHMERR"/>
</dbReference>
<keyword evidence="3" id="KW-0804">Transcription</keyword>
<dbReference type="SMART" id="SM00422">
    <property type="entry name" value="HTH_MERR"/>
    <property type="match status" value="1"/>
</dbReference>
<dbReference type="InterPro" id="IPR009061">
    <property type="entry name" value="DNA-bd_dom_put_sf"/>
</dbReference>
<dbReference type="InterPro" id="IPR000551">
    <property type="entry name" value="MerR-type_HTH_dom"/>
</dbReference>
<evidence type="ECO:0000256" key="2">
    <source>
        <dbReference type="ARBA" id="ARBA00023125"/>
    </source>
</evidence>
<dbReference type="GO" id="GO:0003677">
    <property type="term" value="F:DNA binding"/>
    <property type="evidence" value="ECO:0007669"/>
    <property type="project" value="UniProtKB-KW"/>
</dbReference>
<dbReference type="SUPFAM" id="SSF46955">
    <property type="entry name" value="Putative DNA-binding domain"/>
    <property type="match status" value="1"/>
</dbReference>
<dbReference type="PROSITE" id="PS00552">
    <property type="entry name" value="HTH_MERR_1"/>
    <property type="match status" value="1"/>
</dbReference>
<dbReference type="GO" id="GO:0003700">
    <property type="term" value="F:DNA-binding transcription factor activity"/>
    <property type="evidence" value="ECO:0007669"/>
    <property type="project" value="InterPro"/>
</dbReference>
<protein>
    <submittedName>
        <fullName evidence="5">Transcriptional regulator</fullName>
    </submittedName>
</protein>
<dbReference type="InterPro" id="IPR015358">
    <property type="entry name" value="Tscrpt_reg_MerR_DNA-bd"/>
</dbReference>
<reference evidence="5" key="1">
    <citation type="submission" date="2008-07" db="EMBL/GenBank/DDBJ databases">
        <title>Analysis of genes from marine vibrio MV-1 putatively involved in magnetosome formation.</title>
        <authorList>
            <person name="Trubitsyn D."/>
            <person name="French C."/>
            <person name="Staniland S."/>
            <person name="Ward B."/>
        </authorList>
    </citation>
    <scope>NUCLEOTIDE SEQUENCE</scope>
    <source>
        <strain evidence="5">MV-1</strain>
    </source>
</reference>
<sequence length="159" mass="17741">MVIPIVTIATRPNVHEPQKKSAKDFTIGHMAAASGCNVQTVRYYEQIGILPAADRTAGNQRLYDQNHVDRARFVRRSRELGFSLDQIRQLLKLSDDPDQPCDEVDAIVLAHLDAVDEKIARLKQFRKELSRMASDCAGGKVSQCRIISALATTQPNKRA</sequence>
<evidence type="ECO:0000256" key="1">
    <source>
        <dbReference type="ARBA" id="ARBA00023015"/>
    </source>
</evidence>
<feature type="domain" description="HTH merR-type" evidence="4">
    <location>
        <begin position="24"/>
        <end position="93"/>
    </location>
</feature>
<dbReference type="PANTHER" id="PTHR30204">
    <property type="entry name" value="REDOX-CYCLING DRUG-SENSING TRANSCRIPTIONAL ACTIVATOR SOXR"/>
    <property type="match status" value="1"/>
</dbReference>
<dbReference type="PANTHER" id="PTHR30204:SF92">
    <property type="entry name" value="HTH-TYPE TRANSCRIPTIONAL REGULATOR ZNTR"/>
    <property type="match status" value="1"/>
</dbReference>
<name>A0A221SKX9_9VIBR</name>